<evidence type="ECO:0000256" key="4">
    <source>
        <dbReference type="ARBA" id="ARBA00013043"/>
    </source>
</evidence>
<dbReference type="SMART" id="SM00905">
    <property type="entry name" value="FolB"/>
    <property type="match status" value="1"/>
</dbReference>
<dbReference type="AlphaFoldDB" id="A0A6J7AV80"/>
<dbReference type="SUPFAM" id="SSF55620">
    <property type="entry name" value="Tetrahydrobiopterin biosynthesis enzymes-like"/>
    <property type="match status" value="1"/>
</dbReference>
<evidence type="ECO:0000256" key="7">
    <source>
        <dbReference type="ARBA" id="ARBA00032903"/>
    </source>
</evidence>
<dbReference type="GO" id="GO:0005737">
    <property type="term" value="C:cytoplasm"/>
    <property type="evidence" value="ECO:0007669"/>
    <property type="project" value="TreeGrafter"/>
</dbReference>
<evidence type="ECO:0000256" key="5">
    <source>
        <dbReference type="ARBA" id="ARBA00022909"/>
    </source>
</evidence>
<dbReference type="CDD" id="cd00534">
    <property type="entry name" value="DHNA_DHNTPE"/>
    <property type="match status" value="1"/>
</dbReference>
<dbReference type="InterPro" id="IPR006157">
    <property type="entry name" value="FolB_dom"/>
</dbReference>
<evidence type="ECO:0000313" key="11">
    <source>
        <dbReference type="EMBL" id="CAB4912045.1"/>
    </source>
</evidence>
<comment type="similarity">
    <text evidence="3">Belongs to the DHNA family.</text>
</comment>
<gene>
    <name evidence="9" type="ORF">UFOPK2754_01362</name>
    <name evidence="10" type="ORF">UFOPK3139_03159</name>
    <name evidence="11" type="ORF">UFOPK3543_01570</name>
    <name evidence="12" type="ORF">UFOPK3967_00918</name>
</gene>
<dbReference type="EMBL" id="CAFABA010000222">
    <property type="protein sequence ID" value="CAB4836715.1"/>
    <property type="molecule type" value="Genomic_DNA"/>
</dbReference>
<keyword evidence="5" id="KW-0289">Folate biosynthesis</keyword>
<feature type="domain" description="Dihydroneopterin aldolase/epimerase" evidence="8">
    <location>
        <begin position="5"/>
        <end position="117"/>
    </location>
</feature>
<sequence length="119" mass="13389">MTDRIELRGLSVLALCGVLPEERVRRQPFTIDVDVFADLRAAGVSDDLDDTINYGALCEDIDAISRDEQFALLERFAQRIVDVILADARVQAVTVSVRKMRPPVPQQLDTSGVRIHRER</sequence>
<comment type="pathway">
    <text evidence="2">Cofactor biosynthesis; tetrahydrofolate biosynthesis; 2-amino-4-hydroxy-6-hydroxymethyl-7,8-dihydropteridine diphosphate from 7,8-dihydroneopterin triphosphate: step 3/4.</text>
</comment>
<dbReference type="InterPro" id="IPR006156">
    <property type="entry name" value="Dihydroneopterin_aldolase"/>
</dbReference>
<dbReference type="GO" id="GO:0004150">
    <property type="term" value="F:dihydroneopterin aldolase activity"/>
    <property type="evidence" value="ECO:0007669"/>
    <property type="project" value="UniProtKB-EC"/>
</dbReference>
<dbReference type="EMBL" id="CAFBOS010000042">
    <property type="protein sequence ID" value="CAB4989710.1"/>
    <property type="molecule type" value="Genomic_DNA"/>
</dbReference>
<dbReference type="Gene3D" id="3.30.1130.10">
    <property type="match status" value="1"/>
</dbReference>
<dbReference type="NCBIfam" id="TIGR00526">
    <property type="entry name" value="folB_dom"/>
    <property type="match status" value="1"/>
</dbReference>
<reference evidence="10" key="1">
    <citation type="submission" date="2020-05" db="EMBL/GenBank/DDBJ databases">
        <authorList>
            <person name="Chiriac C."/>
            <person name="Salcher M."/>
            <person name="Ghai R."/>
            <person name="Kavagutti S V."/>
        </authorList>
    </citation>
    <scope>NUCLEOTIDE SEQUENCE</scope>
</reference>
<keyword evidence="6" id="KW-0456">Lyase</keyword>
<name>A0A6J7AV80_9ZZZZ</name>
<dbReference type="InterPro" id="IPR043133">
    <property type="entry name" value="GTP-CH-I_C/QueF"/>
</dbReference>
<evidence type="ECO:0000313" key="9">
    <source>
        <dbReference type="EMBL" id="CAB4743776.1"/>
    </source>
</evidence>
<evidence type="ECO:0000259" key="8">
    <source>
        <dbReference type="SMART" id="SM00905"/>
    </source>
</evidence>
<protein>
    <recommendedName>
        <fullName evidence="4">dihydroneopterin aldolase</fullName>
        <ecNumber evidence="4">4.1.2.25</ecNumber>
    </recommendedName>
    <alternativeName>
        <fullName evidence="7">7,8-dihydroneopterin aldolase</fullName>
    </alternativeName>
</protein>
<dbReference type="EMBL" id="CAFBMH010000055">
    <property type="protein sequence ID" value="CAB4912045.1"/>
    <property type="molecule type" value="Genomic_DNA"/>
</dbReference>
<dbReference type="EC" id="4.1.2.25" evidence="4"/>
<evidence type="ECO:0000313" key="10">
    <source>
        <dbReference type="EMBL" id="CAB4836715.1"/>
    </source>
</evidence>
<dbReference type="PANTHER" id="PTHR42844">
    <property type="entry name" value="DIHYDRONEOPTERIN ALDOLASE 1-RELATED"/>
    <property type="match status" value="1"/>
</dbReference>
<dbReference type="GO" id="GO:0046656">
    <property type="term" value="P:folic acid biosynthetic process"/>
    <property type="evidence" value="ECO:0007669"/>
    <property type="project" value="UniProtKB-KW"/>
</dbReference>
<proteinExistence type="inferred from homology"/>
<dbReference type="EMBL" id="CAEZYR010000044">
    <property type="protein sequence ID" value="CAB4743776.1"/>
    <property type="molecule type" value="Genomic_DNA"/>
</dbReference>
<dbReference type="PANTHER" id="PTHR42844:SF1">
    <property type="entry name" value="DIHYDRONEOPTERIN ALDOLASE 1-RELATED"/>
    <property type="match status" value="1"/>
</dbReference>
<evidence type="ECO:0000256" key="6">
    <source>
        <dbReference type="ARBA" id="ARBA00023239"/>
    </source>
</evidence>
<evidence type="ECO:0000256" key="3">
    <source>
        <dbReference type="ARBA" id="ARBA00005708"/>
    </source>
</evidence>
<organism evidence="10">
    <name type="scientific">freshwater metagenome</name>
    <dbReference type="NCBI Taxonomy" id="449393"/>
    <lineage>
        <taxon>unclassified sequences</taxon>
        <taxon>metagenomes</taxon>
        <taxon>ecological metagenomes</taxon>
    </lineage>
</organism>
<accession>A0A6J7AV80</accession>
<evidence type="ECO:0000256" key="1">
    <source>
        <dbReference type="ARBA" id="ARBA00001353"/>
    </source>
</evidence>
<evidence type="ECO:0000256" key="2">
    <source>
        <dbReference type="ARBA" id="ARBA00005013"/>
    </source>
</evidence>
<dbReference type="NCBIfam" id="TIGR00525">
    <property type="entry name" value="folB"/>
    <property type="match status" value="1"/>
</dbReference>
<evidence type="ECO:0000313" key="12">
    <source>
        <dbReference type="EMBL" id="CAB4989710.1"/>
    </source>
</evidence>
<dbReference type="Pfam" id="PF02152">
    <property type="entry name" value="FolB"/>
    <property type="match status" value="1"/>
</dbReference>
<comment type="catalytic activity">
    <reaction evidence="1">
        <text>7,8-dihydroneopterin = 6-hydroxymethyl-7,8-dihydropterin + glycolaldehyde</text>
        <dbReference type="Rhea" id="RHEA:10540"/>
        <dbReference type="ChEBI" id="CHEBI:17001"/>
        <dbReference type="ChEBI" id="CHEBI:17071"/>
        <dbReference type="ChEBI" id="CHEBI:44841"/>
        <dbReference type="EC" id="4.1.2.25"/>
    </reaction>
</comment>